<evidence type="ECO:0000256" key="7">
    <source>
        <dbReference type="PIRSR" id="PIRSR627057-2"/>
    </source>
</evidence>
<evidence type="ECO:0000259" key="11">
    <source>
        <dbReference type="Pfam" id="PF16491"/>
    </source>
</evidence>
<keyword evidence="1" id="KW-0645">Protease</keyword>
<feature type="active site" description="Proton donor" evidence="6">
    <location>
        <position position="383"/>
    </location>
</feature>
<accession>A0ABD5Y422</accession>
<dbReference type="InterPro" id="IPR032456">
    <property type="entry name" value="Peptidase_M48_N"/>
</dbReference>
<dbReference type="GO" id="GO:0006508">
    <property type="term" value="P:proteolysis"/>
    <property type="evidence" value="ECO:0007669"/>
    <property type="project" value="UniProtKB-KW"/>
</dbReference>
<feature type="transmembrane region" description="Helical" evidence="9">
    <location>
        <begin position="316"/>
        <end position="336"/>
    </location>
</feature>
<feature type="binding site" evidence="7">
    <location>
        <position position="379"/>
    </location>
    <ligand>
        <name>Zn(2+)</name>
        <dbReference type="ChEBI" id="CHEBI:29105"/>
        <note>catalytic</note>
    </ligand>
</feature>
<dbReference type="GeneID" id="78822462"/>
<feature type="transmembrane region" description="Helical" evidence="9">
    <location>
        <begin position="124"/>
        <end position="148"/>
    </location>
</feature>
<organism evidence="12 13">
    <name type="scientific">Halosimplex aquaticum</name>
    <dbReference type="NCBI Taxonomy" id="3026162"/>
    <lineage>
        <taxon>Archaea</taxon>
        <taxon>Methanobacteriati</taxon>
        <taxon>Methanobacteriota</taxon>
        <taxon>Stenosarchaea group</taxon>
        <taxon>Halobacteria</taxon>
        <taxon>Halobacteriales</taxon>
        <taxon>Haloarculaceae</taxon>
        <taxon>Halosimplex</taxon>
    </lineage>
</organism>
<keyword evidence="9" id="KW-0812">Transmembrane</keyword>
<evidence type="ECO:0000256" key="6">
    <source>
        <dbReference type="PIRSR" id="PIRSR627057-1"/>
    </source>
</evidence>
<evidence type="ECO:0000313" key="12">
    <source>
        <dbReference type="EMBL" id="MFC7142128.1"/>
    </source>
</evidence>
<feature type="domain" description="CAAX prenyl protease 1 N-terminal" evidence="11">
    <location>
        <begin position="76"/>
        <end position="224"/>
    </location>
</feature>
<feature type="transmembrane region" description="Helical" evidence="9">
    <location>
        <begin position="168"/>
        <end position="189"/>
    </location>
</feature>
<dbReference type="GO" id="GO:0046872">
    <property type="term" value="F:metal ion binding"/>
    <property type="evidence" value="ECO:0007669"/>
    <property type="project" value="UniProtKB-KW"/>
</dbReference>
<dbReference type="RefSeq" id="WP_274323202.1">
    <property type="nucleotide sequence ID" value="NZ_CP118158.1"/>
</dbReference>
<feature type="transmembrane region" description="Helical" evidence="9">
    <location>
        <begin position="89"/>
        <end position="112"/>
    </location>
</feature>
<evidence type="ECO:0000256" key="9">
    <source>
        <dbReference type="SAM" id="Phobius"/>
    </source>
</evidence>
<reference evidence="12 13" key="1">
    <citation type="journal article" date="2019" name="Int. J. Syst. Evol. Microbiol.">
        <title>The Global Catalogue of Microorganisms (GCM) 10K type strain sequencing project: providing services to taxonomists for standard genome sequencing and annotation.</title>
        <authorList>
            <consortium name="The Broad Institute Genomics Platform"/>
            <consortium name="The Broad Institute Genome Sequencing Center for Infectious Disease"/>
            <person name="Wu L."/>
            <person name="Ma J."/>
        </authorList>
    </citation>
    <scope>NUCLEOTIDE SEQUENCE [LARGE SCALE GENOMIC DNA]</scope>
    <source>
        <strain evidence="12 13">XZYJT29</strain>
    </source>
</reference>
<keyword evidence="3" id="KW-0378">Hydrolase</keyword>
<evidence type="ECO:0000256" key="4">
    <source>
        <dbReference type="ARBA" id="ARBA00022833"/>
    </source>
</evidence>
<keyword evidence="5" id="KW-0482">Metalloprotease</keyword>
<dbReference type="FunFam" id="3.30.2010.10:FF:000010">
    <property type="entry name" value="M48 family peptidase"/>
    <property type="match status" value="1"/>
</dbReference>
<keyword evidence="9" id="KW-0472">Membrane</keyword>
<feature type="binding site" evidence="7">
    <location>
        <position position="302"/>
    </location>
    <ligand>
        <name>Zn(2+)</name>
        <dbReference type="ChEBI" id="CHEBI:29105"/>
        <note>catalytic</note>
    </ligand>
</feature>
<dbReference type="CDD" id="cd07343">
    <property type="entry name" value="M48A_Zmpste24p_like"/>
    <property type="match status" value="1"/>
</dbReference>
<keyword evidence="2 7" id="KW-0479">Metal-binding</keyword>
<feature type="transmembrane region" description="Helical" evidence="9">
    <location>
        <begin position="6"/>
        <end position="27"/>
    </location>
</feature>
<feature type="domain" description="Peptidase M48" evidence="10">
    <location>
        <begin position="230"/>
        <end position="436"/>
    </location>
</feature>
<dbReference type="InterPro" id="IPR027057">
    <property type="entry name" value="CAXX_Prtase_1"/>
</dbReference>
<comment type="caution">
    <text evidence="12">The sequence shown here is derived from an EMBL/GenBank/DDBJ whole genome shotgun (WGS) entry which is preliminary data.</text>
</comment>
<evidence type="ECO:0000256" key="3">
    <source>
        <dbReference type="ARBA" id="ARBA00022801"/>
    </source>
</evidence>
<keyword evidence="13" id="KW-1185">Reference proteome</keyword>
<dbReference type="EMBL" id="JBHTAS010000001">
    <property type="protein sequence ID" value="MFC7142128.1"/>
    <property type="molecule type" value="Genomic_DNA"/>
</dbReference>
<name>A0ABD5Y422_9EURY</name>
<protein>
    <submittedName>
        <fullName evidence="12">M48 family metallopeptidase</fullName>
    </submittedName>
</protein>
<evidence type="ECO:0000259" key="10">
    <source>
        <dbReference type="Pfam" id="PF01435"/>
    </source>
</evidence>
<dbReference type="InterPro" id="IPR001915">
    <property type="entry name" value="Peptidase_M48"/>
</dbReference>
<dbReference type="Proteomes" id="UP001596432">
    <property type="component" value="Unassembled WGS sequence"/>
</dbReference>
<dbReference type="Pfam" id="PF16491">
    <property type="entry name" value="Peptidase_M48_N"/>
    <property type="match status" value="1"/>
</dbReference>
<evidence type="ECO:0000256" key="5">
    <source>
        <dbReference type="ARBA" id="ARBA00023049"/>
    </source>
</evidence>
<keyword evidence="4 7" id="KW-0862">Zinc</keyword>
<evidence type="ECO:0000313" key="13">
    <source>
        <dbReference type="Proteomes" id="UP001596432"/>
    </source>
</evidence>
<evidence type="ECO:0000256" key="8">
    <source>
        <dbReference type="SAM" id="MobiDB-lite"/>
    </source>
</evidence>
<dbReference type="GO" id="GO:0008237">
    <property type="term" value="F:metallopeptidase activity"/>
    <property type="evidence" value="ECO:0007669"/>
    <property type="project" value="UniProtKB-KW"/>
</dbReference>
<dbReference type="PANTHER" id="PTHR10120">
    <property type="entry name" value="CAAX PRENYL PROTEASE 1"/>
    <property type="match status" value="1"/>
</dbReference>
<feature type="active site" evidence="6">
    <location>
        <position position="299"/>
    </location>
</feature>
<feature type="binding site" evidence="7">
    <location>
        <position position="298"/>
    </location>
    <ligand>
        <name>Zn(2+)</name>
        <dbReference type="ChEBI" id="CHEBI:29105"/>
        <note>catalytic</note>
    </ligand>
</feature>
<dbReference type="Pfam" id="PF01435">
    <property type="entry name" value="Peptidase_M48"/>
    <property type="match status" value="1"/>
</dbReference>
<feature type="region of interest" description="Disordered" evidence="8">
    <location>
        <begin position="36"/>
        <end position="64"/>
    </location>
</feature>
<dbReference type="AlphaFoldDB" id="A0ABD5Y422"/>
<keyword evidence="9" id="KW-1133">Transmembrane helix</keyword>
<comment type="cofactor">
    <cofactor evidence="7">
        <name>Zn(2+)</name>
        <dbReference type="ChEBI" id="CHEBI:29105"/>
    </cofactor>
    <text evidence="7">Binds 1 zinc ion per subunit.</text>
</comment>
<dbReference type="Gene3D" id="3.30.2010.10">
    <property type="entry name" value="Metalloproteases ('zincins'), catalytic domain"/>
    <property type="match status" value="1"/>
</dbReference>
<proteinExistence type="predicted"/>
<gene>
    <name evidence="12" type="ORF">ACFQMA_20110</name>
</gene>
<sequence length="454" mass="49590">MLAFHVAFLALLVGTEAFFTWLASLNIRHGAREIGRRATTDGTSEGETSEDEEPANGEGNWFDDRLDVGDTDELLGYQRAKAGAGQLEAWVGVGLLLLVLYAGLLAEAIAAVESLGLGTVPSGVVFFLGVVLAVQLSSVPFELFDTFVVEEIFGFNEQSPRLWLRDQIVGLAVTVVITGLLAAAVMWVVDSFPGLWWVGAWALFVAFSLVMMVVYPRVIAPLFNDFEPVESGDLHDAVTDVFDRAGFSCSQIYIMDASRRSGHSNAYFVGFGATKRVVLFDTLVEQMETDELQSVLAHELAHWKKAHIWKRVGSSALRMGVVFFVAYQLVTGPWLYELFGLASGAGRPVYAGLFLAAVVLEPLNRLTSPLENKLSLAHEREADAFAVEVMGDGEPMVDALCRLASENLSNPFPHPLYETFHYTHPPIPERIRNIRRHAGASDADADQQPAANAG</sequence>
<evidence type="ECO:0000256" key="1">
    <source>
        <dbReference type="ARBA" id="ARBA00022670"/>
    </source>
</evidence>
<evidence type="ECO:0000256" key="2">
    <source>
        <dbReference type="ARBA" id="ARBA00022723"/>
    </source>
</evidence>
<feature type="transmembrane region" description="Helical" evidence="9">
    <location>
        <begin position="195"/>
        <end position="215"/>
    </location>
</feature>